<evidence type="ECO:0000256" key="3">
    <source>
        <dbReference type="ARBA" id="ARBA00022475"/>
    </source>
</evidence>
<evidence type="ECO:0000256" key="5">
    <source>
        <dbReference type="ARBA" id="ARBA00022989"/>
    </source>
</evidence>
<keyword evidence="9" id="KW-1185">Reference proteome</keyword>
<feature type="transmembrane region" description="Helical" evidence="7">
    <location>
        <begin position="6"/>
        <end position="21"/>
    </location>
</feature>
<dbReference type="RefSeq" id="WP_160850874.1">
    <property type="nucleotide sequence ID" value="NZ_WUWG01000001.1"/>
</dbReference>
<dbReference type="PANTHER" id="PTHR34583:SF2">
    <property type="entry name" value="ANTIPORTER SUBUNIT MNHC2-RELATED"/>
    <property type="match status" value="1"/>
</dbReference>
<comment type="subcellular location">
    <subcellularLocation>
        <location evidence="1">Cell membrane</location>
        <topology evidence="1">Multi-pass membrane protein</topology>
    </subcellularLocation>
</comment>
<dbReference type="PANTHER" id="PTHR34583">
    <property type="entry name" value="ANTIPORTER SUBUNIT MNHC2-RELATED"/>
    <property type="match status" value="1"/>
</dbReference>
<comment type="similarity">
    <text evidence="2">Belongs to the CPA3 antiporters (TC 2.A.63) subunit C family.</text>
</comment>
<keyword evidence="6 7" id="KW-0472">Membrane</keyword>
<name>A0A6B0TQ04_9RHOB</name>
<reference evidence="8 9" key="1">
    <citation type="submission" date="2019-12" db="EMBL/GenBank/DDBJ databases">
        <title>Strain KN286 was isolated from seawater, which was collected from Caroline Seamount in the tropical western Pacific.</title>
        <authorList>
            <person name="Wang Q."/>
        </authorList>
    </citation>
    <scope>NUCLEOTIDE SEQUENCE [LARGE SCALE GENOMIC DNA]</scope>
    <source>
        <strain evidence="8 9">KN286</strain>
    </source>
</reference>
<dbReference type="InterPro" id="IPR050601">
    <property type="entry name" value="CPA3_antiporter_subunitC"/>
</dbReference>
<keyword evidence="5 7" id="KW-1133">Transmembrane helix</keyword>
<dbReference type="InterPro" id="IPR039428">
    <property type="entry name" value="NUOK/Mnh_C1-like"/>
</dbReference>
<accession>A0A6B0TQ04</accession>
<dbReference type="AlphaFoldDB" id="A0A6B0TQ04"/>
<gene>
    <name evidence="8" type="ORF">GSH16_00345</name>
</gene>
<feature type="transmembrane region" description="Helical" evidence="7">
    <location>
        <begin position="71"/>
        <end position="95"/>
    </location>
</feature>
<dbReference type="Proteomes" id="UP000436016">
    <property type="component" value="Unassembled WGS sequence"/>
</dbReference>
<evidence type="ECO:0000256" key="1">
    <source>
        <dbReference type="ARBA" id="ARBA00004651"/>
    </source>
</evidence>
<organism evidence="8 9">
    <name type="scientific">Oceanomicrobium pacificus</name>
    <dbReference type="NCBI Taxonomy" id="2692916"/>
    <lineage>
        <taxon>Bacteria</taxon>
        <taxon>Pseudomonadati</taxon>
        <taxon>Pseudomonadota</taxon>
        <taxon>Alphaproteobacteria</taxon>
        <taxon>Rhodobacterales</taxon>
        <taxon>Paracoccaceae</taxon>
        <taxon>Oceanomicrobium</taxon>
    </lineage>
</organism>
<evidence type="ECO:0000256" key="4">
    <source>
        <dbReference type="ARBA" id="ARBA00022692"/>
    </source>
</evidence>
<dbReference type="Gene3D" id="1.10.287.3510">
    <property type="match status" value="1"/>
</dbReference>
<comment type="caution">
    <text evidence="8">The sequence shown here is derived from an EMBL/GenBank/DDBJ whole genome shotgun (WGS) entry which is preliminary data.</text>
</comment>
<dbReference type="EMBL" id="WUWG01000001">
    <property type="protein sequence ID" value="MXU63875.1"/>
    <property type="molecule type" value="Genomic_DNA"/>
</dbReference>
<evidence type="ECO:0000256" key="6">
    <source>
        <dbReference type="ARBA" id="ARBA00023136"/>
    </source>
</evidence>
<evidence type="ECO:0000313" key="8">
    <source>
        <dbReference type="EMBL" id="MXU63875.1"/>
    </source>
</evidence>
<proteinExistence type="inferred from homology"/>
<keyword evidence="4 7" id="KW-0812">Transmembrane</keyword>
<keyword evidence="3" id="KW-1003">Cell membrane</keyword>
<protein>
    <submittedName>
        <fullName evidence="8">Cation:proton antiporter</fullName>
    </submittedName>
</protein>
<dbReference type="GO" id="GO:0005886">
    <property type="term" value="C:plasma membrane"/>
    <property type="evidence" value="ECO:0007669"/>
    <property type="project" value="UniProtKB-SubCell"/>
</dbReference>
<dbReference type="Pfam" id="PF00420">
    <property type="entry name" value="Oxidored_q2"/>
    <property type="match status" value="1"/>
</dbReference>
<sequence length="119" mass="12406">MDFLFVLIVGLLVTSGAYLMMSGHLVRFLYGLALFSNAANLAIFVSGGLSYGAPALIAEGEKAPLEPVANALPQALVLTAIVIGFGLTVFALALAKRAFASEGTALMDDMRSAEPRAED</sequence>
<evidence type="ECO:0000256" key="2">
    <source>
        <dbReference type="ARBA" id="ARBA00010388"/>
    </source>
</evidence>
<evidence type="ECO:0000256" key="7">
    <source>
        <dbReference type="SAM" id="Phobius"/>
    </source>
</evidence>
<feature type="transmembrane region" description="Helical" evidence="7">
    <location>
        <begin position="28"/>
        <end position="51"/>
    </location>
</feature>
<evidence type="ECO:0000313" key="9">
    <source>
        <dbReference type="Proteomes" id="UP000436016"/>
    </source>
</evidence>